<name>A0AAP0I6I3_9MAGN</name>
<sequence>MFGANFRIPLEDGDIMVGADERGRFIKTSESLRRKTAEPWKFSMVAKLVGRNIGYRIICNHIKDRWHPMGDYRVIDLQNNFFMMWMPARTVEGPTARLERTRTSLLMSEE</sequence>
<accession>A0AAP0I6I3</accession>
<proteinExistence type="predicted"/>
<comment type="caution">
    <text evidence="1">The sequence shown here is derived from an EMBL/GenBank/DDBJ whole genome shotgun (WGS) entry which is preliminary data.</text>
</comment>
<reference evidence="1 2" key="1">
    <citation type="submission" date="2024-01" db="EMBL/GenBank/DDBJ databases">
        <title>Genome assemblies of Stephania.</title>
        <authorList>
            <person name="Yang L."/>
        </authorList>
    </citation>
    <scope>NUCLEOTIDE SEQUENCE [LARGE SCALE GENOMIC DNA]</scope>
    <source>
        <strain evidence="1">QJT</strain>
        <tissue evidence="1">Leaf</tissue>
    </source>
</reference>
<protein>
    <submittedName>
        <fullName evidence="1">Uncharacterized protein</fullName>
    </submittedName>
</protein>
<evidence type="ECO:0000313" key="2">
    <source>
        <dbReference type="Proteomes" id="UP001417504"/>
    </source>
</evidence>
<keyword evidence="2" id="KW-1185">Reference proteome</keyword>
<dbReference type="AlphaFoldDB" id="A0AAP0I6I3"/>
<organism evidence="1 2">
    <name type="scientific">Stephania japonica</name>
    <dbReference type="NCBI Taxonomy" id="461633"/>
    <lineage>
        <taxon>Eukaryota</taxon>
        <taxon>Viridiplantae</taxon>
        <taxon>Streptophyta</taxon>
        <taxon>Embryophyta</taxon>
        <taxon>Tracheophyta</taxon>
        <taxon>Spermatophyta</taxon>
        <taxon>Magnoliopsida</taxon>
        <taxon>Ranunculales</taxon>
        <taxon>Menispermaceae</taxon>
        <taxon>Menispermoideae</taxon>
        <taxon>Cissampelideae</taxon>
        <taxon>Stephania</taxon>
    </lineage>
</organism>
<gene>
    <name evidence="1" type="ORF">Sjap_017634</name>
</gene>
<dbReference type="Proteomes" id="UP001417504">
    <property type="component" value="Unassembled WGS sequence"/>
</dbReference>
<dbReference type="EMBL" id="JBBNAE010000007">
    <property type="protein sequence ID" value="KAK9109574.1"/>
    <property type="molecule type" value="Genomic_DNA"/>
</dbReference>
<evidence type="ECO:0000313" key="1">
    <source>
        <dbReference type="EMBL" id="KAK9109574.1"/>
    </source>
</evidence>